<organism evidence="2 3">
    <name type="scientific">Lacrimispora algidixylanolytica</name>
    <dbReference type="NCBI Taxonomy" id="94868"/>
    <lineage>
        <taxon>Bacteria</taxon>
        <taxon>Bacillati</taxon>
        <taxon>Bacillota</taxon>
        <taxon>Clostridia</taxon>
        <taxon>Lachnospirales</taxon>
        <taxon>Lachnospiraceae</taxon>
        <taxon>Lacrimispora</taxon>
    </lineage>
</organism>
<name>A0A419STY5_9FIRM</name>
<dbReference type="Proteomes" id="UP000284277">
    <property type="component" value="Unassembled WGS sequence"/>
</dbReference>
<protein>
    <submittedName>
        <fullName evidence="2">Uncharacterized protein</fullName>
    </submittedName>
</protein>
<gene>
    <name evidence="2" type="ORF">BET01_10690</name>
</gene>
<reference evidence="2 3" key="1">
    <citation type="submission" date="2016-08" db="EMBL/GenBank/DDBJ databases">
        <title>A new outlook on sporulation: Clostridium algidixylanolyticum.</title>
        <authorList>
            <person name="Poppleton D.I."/>
            <person name="Gribaldo S."/>
        </authorList>
    </citation>
    <scope>NUCLEOTIDE SEQUENCE [LARGE SCALE GENOMIC DNA]</scope>
    <source>
        <strain evidence="2 3">SPL73</strain>
    </source>
</reference>
<keyword evidence="1" id="KW-0472">Membrane</keyword>
<dbReference type="EMBL" id="MCIA01000034">
    <property type="protein sequence ID" value="RKD28668.1"/>
    <property type="molecule type" value="Genomic_DNA"/>
</dbReference>
<dbReference type="OrthoDB" id="2065832at2"/>
<evidence type="ECO:0000256" key="1">
    <source>
        <dbReference type="SAM" id="Phobius"/>
    </source>
</evidence>
<dbReference type="AlphaFoldDB" id="A0A419STY5"/>
<accession>A0A419STY5</accession>
<comment type="caution">
    <text evidence="2">The sequence shown here is derived from an EMBL/GenBank/DDBJ whole genome shotgun (WGS) entry which is preliminary data.</text>
</comment>
<keyword evidence="1" id="KW-1133">Transmembrane helix</keyword>
<keyword evidence="1" id="KW-0812">Transmembrane</keyword>
<keyword evidence="3" id="KW-1185">Reference proteome</keyword>
<feature type="transmembrane region" description="Helical" evidence="1">
    <location>
        <begin position="36"/>
        <end position="58"/>
    </location>
</feature>
<sequence>MKKVQVKQTWFQTIQKHYASVRKQQNKKLLRIKIKLFLTVLLPIFILALTVQVVRTFIQIKVRDVFTKTTNPSKDEHLPK</sequence>
<dbReference type="RefSeq" id="WP_120198629.1">
    <property type="nucleotide sequence ID" value="NZ_MCIA01000034.1"/>
</dbReference>
<proteinExistence type="predicted"/>
<evidence type="ECO:0000313" key="3">
    <source>
        <dbReference type="Proteomes" id="UP000284277"/>
    </source>
</evidence>
<evidence type="ECO:0000313" key="2">
    <source>
        <dbReference type="EMBL" id="RKD28668.1"/>
    </source>
</evidence>